<feature type="region of interest" description="Disordered" evidence="1">
    <location>
        <begin position="378"/>
        <end position="426"/>
    </location>
</feature>
<proteinExistence type="predicted"/>
<protein>
    <submittedName>
        <fullName evidence="2">Uncharacterized protein</fullName>
    </submittedName>
</protein>
<dbReference type="AlphaFoldDB" id="A0A8X7PXI2"/>
<dbReference type="Proteomes" id="UP000886595">
    <property type="component" value="Unassembled WGS sequence"/>
</dbReference>
<dbReference type="InterPro" id="IPR032675">
    <property type="entry name" value="LRR_dom_sf"/>
</dbReference>
<sequence length="426" mass="46279">MLEVIKRGPQQVDSEADVNTNGDALFDLSGGRRAFIDLEEARELLMPLAEPNNSYTKIRFSNRSFGSEAAKFAVGVLSSVKDQLTEVDLSDFVAGRPEAEALEVMTMFSSALEGSNLRSLNLSDNALGEKGIRAFASLIKSQRGLEELYLMNDGISEDAARAVRELLPSTGEIRVLQFHNNMTGDEGAIAIAEIVKQCPSLEDFRCSSTRIGSDGGVALAEALASCSRLKKLDLRDNMFGVEGGVALANTLSVLSELTEIYMSYLNLEDEGTEALAEALIKSAPRLEVIELAGNDITVKSTGKLAECIASKRTIIIAKALEEGHDQLAEVDMSTNMMRRAGARALAQTVLKKPTLKLLNINGNFISEEGVDEVNDMFKDSADKLGPLDDNDPEGEDFEDEDEEEEGEEDNELEAKLGGLKIKQEEE</sequence>
<dbReference type="GO" id="GO:0005096">
    <property type="term" value="F:GTPase activator activity"/>
    <property type="evidence" value="ECO:0007669"/>
    <property type="project" value="InterPro"/>
</dbReference>
<evidence type="ECO:0000256" key="1">
    <source>
        <dbReference type="SAM" id="MobiDB-lite"/>
    </source>
</evidence>
<dbReference type="OrthoDB" id="120976at2759"/>
<dbReference type="PANTHER" id="PTHR46761:SF2">
    <property type="entry name" value="RAN GTPASE-ACTIVATING PROTEIN 1"/>
    <property type="match status" value="1"/>
</dbReference>
<dbReference type="SMART" id="SM00368">
    <property type="entry name" value="LRR_RI"/>
    <property type="match status" value="9"/>
</dbReference>
<dbReference type="EMBL" id="JAAMPC010000015">
    <property type="protein sequence ID" value="KAG2258968.1"/>
    <property type="molecule type" value="Genomic_DNA"/>
</dbReference>
<dbReference type="PANTHER" id="PTHR46761">
    <property type="entry name" value="RAN GTPASE-ACTIVATING PROTEIN 1"/>
    <property type="match status" value="1"/>
</dbReference>
<gene>
    <name evidence="2" type="ORF">Bca52824_078262</name>
</gene>
<accession>A0A8X7PXI2</accession>
<dbReference type="SUPFAM" id="SSF52047">
    <property type="entry name" value="RNI-like"/>
    <property type="match status" value="1"/>
</dbReference>
<feature type="compositionally biased region" description="Acidic residues" evidence="1">
    <location>
        <begin position="388"/>
        <end position="411"/>
    </location>
</feature>
<name>A0A8X7PXI2_BRACI</name>
<dbReference type="Pfam" id="PF13516">
    <property type="entry name" value="LRR_6"/>
    <property type="match status" value="2"/>
</dbReference>
<organism evidence="2 3">
    <name type="scientific">Brassica carinata</name>
    <name type="common">Ethiopian mustard</name>
    <name type="synonym">Abyssinian cabbage</name>
    <dbReference type="NCBI Taxonomy" id="52824"/>
    <lineage>
        <taxon>Eukaryota</taxon>
        <taxon>Viridiplantae</taxon>
        <taxon>Streptophyta</taxon>
        <taxon>Embryophyta</taxon>
        <taxon>Tracheophyta</taxon>
        <taxon>Spermatophyta</taxon>
        <taxon>Magnoliopsida</taxon>
        <taxon>eudicotyledons</taxon>
        <taxon>Gunneridae</taxon>
        <taxon>Pentapetalae</taxon>
        <taxon>rosids</taxon>
        <taxon>malvids</taxon>
        <taxon>Brassicales</taxon>
        <taxon>Brassicaceae</taxon>
        <taxon>Brassiceae</taxon>
        <taxon>Brassica</taxon>
    </lineage>
</organism>
<reference evidence="2 3" key="1">
    <citation type="submission" date="2020-02" db="EMBL/GenBank/DDBJ databases">
        <authorList>
            <person name="Ma Q."/>
            <person name="Huang Y."/>
            <person name="Song X."/>
            <person name="Pei D."/>
        </authorList>
    </citation>
    <scope>NUCLEOTIDE SEQUENCE [LARGE SCALE GENOMIC DNA]</scope>
    <source>
        <strain evidence="2">Sxm20200214</strain>
        <tissue evidence="2">Leaf</tissue>
    </source>
</reference>
<evidence type="ECO:0000313" key="2">
    <source>
        <dbReference type="EMBL" id="KAG2258968.1"/>
    </source>
</evidence>
<keyword evidence="3" id="KW-1185">Reference proteome</keyword>
<dbReference type="Gene3D" id="3.80.10.10">
    <property type="entry name" value="Ribonuclease Inhibitor"/>
    <property type="match status" value="2"/>
</dbReference>
<dbReference type="InterPro" id="IPR045203">
    <property type="entry name" value="RanGAP1/2"/>
</dbReference>
<dbReference type="InterPro" id="IPR001611">
    <property type="entry name" value="Leu-rich_rpt"/>
</dbReference>
<comment type="caution">
    <text evidence="2">The sequence shown here is derived from an EMBL/GenBank/DDBJ whole genome shotgun (WGS) entry which is preliminary data.</text>
</comment>
<evidence type="ECO:0000313" key="3">
    <source>
        <dbReference type="Proteomes" id="UP000886595"/>
    </source>
</evidence>